<comment type="subcellular location">
    <subcellularLocation>
        <location evidence="1">Mitochondrion</location>
    </subcellularLocation>
</comment>
<keyword evidence="7" id="KW-1185">Reference proteome</keyword>
<feature type="region of interest" description="Disordered" evidence="6">
    <location>
        <begin position="30"/>
        <end position="82"/>
    </location>
</feature>
<dbReference type="GeneID" id="104732751"/>
<dbReference type="PANTHER" id="PTHR21013">
    <property type="entry name" value="ATP SYNTHASE MITOCHONDRIAL F1 COMPLEX ASSEMBLY FACTOR 2/ATP12 PROTEIN, MITOCHONDRIAL PRECURSOR"/>
    <property type="match status" value="1"/>
</dbReference>
<gene>
    <name evidence="8 9" type="primary">LOC104732751</name>
</gene>
<dbReference type="RefSeq" id="XP_010450632.1">
    <property type="nucleotide sequence ID" value="XM_010452330.2"/>
</dbReference>
<dbReference type="RefSeq" id="XP_010450633.1">
    <property type="nucleotide sequence ID" value="XM_010452331.2"/>
</dbReference>
<evidence type="ECO:0000256" key="5">
    <source>
        <dbReference type="ARBA" id="ARBA00023186"/>
    </source>
</evidence>
<evidence type="ECO:0000256" key="1">
    <source>
        <dbReference type="ARBA" id="ARBA00004173"/>
    </source>
</evidence>
<comment type="similarity">
    <text evidence="2">Belongs to the ATP12 family.</text>
</comment>
<dbReference type="Gene3D" id="3.30.2180.10">
    <property type="entry name" value="ATP12-like"/>
    <property type="match status" value="1"/>
</dbReference>
<dbReference type="SUPFAM" id="SSF160909">
    <property type="entry name" value="ATP12-like"/>
    <property type="match status" value="1"/>
</dbReference>
<dbReference type="Proteomes" id="UP000694864">
    <property type="component" value="Chromosome 12"/>
</dbReference>
<keyword evidence="3" id="KW-0809">Transit peptide</keyword>
<dbReference type="InterPro" id="IPR023335">
    <property type="entry name" value="ATP12_ortho_dom_sf"/>
</dbReference>
<protein>
    <submittedName>
        <fullName evidence="8">ATP synthase mitochondrial F1 complex assembly factor 2 isoform X1</fullName>
    </submittedName>
    <submittedName>
        <fullName evidence="9">ATP synthase mitochondrial F1 complex assembly factor 2 isoform X2</fullName>
    </submittedName>
</protein>
<feature type="compositionally biased region" description="Low complexity" evidence="6">
    <location>
        <begin position="37"/>
        <end position="55"/>
    </location>
</feature>
<dbReference type="Pfam" id="PF07542">
    <property type="entry name" value="ATP12"/>
    <property type="match status" value="1"/>
</dbReference>
<reference evidence="7" key="2">
    <citation type="journal article" date="2014" name="Nat. Commun.">
        <title>The emerging biofuel crop Camelina sativa retains a highly undifferentiated hexaploid genome structure.</title>
        <authorList>
            <person name="Kagale S."/>
            <person name="Koh C."/>
            <person name="Nixon J."/>
            <person name="Bollina V."/>
            <person name="Clarke W.E."/>
            <person name="Tuteja R."/>
            <person name="Spillane C."/>
            <person name="Robinson S.J."/>
            <person name="Links M.G."/>
            <person name="Clarke C."/>
            <person name="Higgins E.E."/>
            <person name="Huebert T."/>
            <person name="Sharpe A.G."/>
            <person name="Parkin I.A."/>
        </authorList>
    </citation>
    <scope>NUCLEOTIDE SEQUENCE [LARGE SCALE GENOMIC DNA]</scope>
    <source>
        <strain evidence="7">r\DH55</strain>
    </source>
</reference>
<sequence>MAAMLIGRAFKSVRNSSNLAVRARSFCTASAARQPDSDTQPSESSSSSSSSSSFTFEKENEKPILVKAPNTRRKNDSESVTMPTSFMTGSIVGKRFYKKVTTREADYGNGWTVMLDYRTLKTPSKRPLKLRSLALAKAIAAEWEYQLTEGIRPFTMPLMRLACTALERVPLTRSKIIEHLARKLHQDLVFFRAPEDNDLTSDVHEIQVESIDPLLEWVESQFGVKPKVYSSIFGGKQDDKLVKAVEDLLKKTNDGELASIDALQASAHSIVIALGIFCGKLQIDDAIKLIRLEEDLQVDKWGLVEGGHDIDIADLKVQIASATVFLALSRDN</sequence>
<evidence type="ECO:0000256" key="4">
    <source>
        <dbReference type="ARBA" id="ARBA00023128"/>
    </source>
</evidence>
<reference evidence="8 9" key="3">
    <citation type="submission" date="2025-05" db="UniProtKB">
        <authorList>
            <consortium name="RefSeq"/>
        </authorList>
    </citation>
    <scope>IDENTIFICATION</scope>
    <source>
        <tissue evidence="8 9">Leaf</tissue>
    </source>
</reference>
<evidence type="ECO:0000256" key="6">
    <source>
        <dbReference type="SAM" id="MobiDB-lite"/>
    </source>
</evidence>
<evidence type="ECO:0000256" key="2">
    <source>
        <dbReference type="ARBA" id="ARBA00008231"/>
    </source>
</evidence>
<reference evidence="7" key="1">
    <citation type="journal article" date="1997" name="Nucleic Acids Res.">
        <title>tRNAscan-SE: a program for improved detection of transfer RNA genes in genomic sequence.</title>
        <authorList>
            <person name="Lowe T.M."/>
            <person name="Eddy S.R."/>
        </authorList>
    </citation>
    <scope>NUCLEOTIDE SEQUENCE [LARGE SCALE GENOMIC DNA]</scope>
    <source>
        <strain evidence="7">r\DH55</strain>
    </source>
</reference>
<dbReference type="InterPro" id="IPR011419">
    <property type="entry name" value="ATP12_ATP_synth-F1-assembly"/>
</dbReference>
<keyword evidence="5" id="KW-0143">Chaperone</keyword>
<evidence type="ECO:0000313" key="7">
    <source>
        <dbReference type="Proteomes" id="UP000694864"/>
    </source>
</evidence>
<evidence type="ECO:0000313" key="9">
    <source>
        <dbReference type="RefSeq" id="XP_010450633.1"/>
    </source>
</evidence>
<dbReference type="Gene3D" id="1.10.3580.10">
    <property type="entry name" value="ATP12 ATPase"/>
    <property type="match status" value="1"/>
</dbReference>
<dbReference type="InterPro" id="IPR042272">
    <property type="entry name" value="ATP12_ATP_synth-F1-assembly_N"/>
</dbReference>
<dbReference type="PANTHER" id="PTHR21013:SF10">
    <property type="entry name" value="ATP SYNTHASE MITOCHONDRIAL F1 COMPLEX ASSEMBLY FACTOR 2"/>
    <property type="match status" value="1"/>
</dbReference>
<accession>A0ABM0V4H9</accession>
<organism evidence="7 9">
    <name type="scientific">Camelina sativa</name>
    <name type="common">False flax</name>
    <name type="synonym">Myagrum sativum</name>
    <dbReference type="NCBI Taxonomy" id="90675"/>
    <lineage>
        <taxon>Eukaryota</taxon>
        <taxon>Viridiplantae</taxon>
        <taxon>Streptophyta</taxon>
        <taxon>Embryophyta</taxon>
        <taxon>Tracheophyta</taxon>
        <taxon>Spermatophyta</taxon>
        <taxon>Magnoliopsida</taxon>
        <taxon>eudicotyledons</taxon>
        <taxon>Gunneridae</taxon>
        <taxon>Pentapetalae</taxon>
        <taxon>rosids</taxon>
        <taxon>malvids</taxon>
        <taxon>Brassicales</taxon>
        <taxon>Brassicaceae</taxon>
        <taxon>Camelineae</taxon>
        <taxon>Camelina</taxon>
    </lineage>
</organism>
<evidence type="ECO:0000256" key="3">
    <source>
        <dbReference type="ARBA" id="ARBA00022946"/>
    </source>
</evidence>
<keyword evidence="4" id="KW-0496">Mitochondrion</keyword>
<evidence type="ECO:0000313" key="8">
    <source>
        <dbReference type="RefSeq" id="XP_010450632.1"/>
    </source>
</evidence>
<proteinExistence type="inferred from homology"/>
<name>A0ABM0V4H9_CAMSA</name>